<name>A0AAW0EXJ4_9TRYP</name>
<evidence type="ECO:0000256" key="1">
    <source>
        <dbReference type="SAM" id="SignalP"/>
    </source>
</evidence>
<comment type="caution">
    <text evidence="2">The sequence shown here is derived from an EMBL/GenBank/DDBJ whole genome shotgun (WGS) entry which is preliminary data.</text>
</comment>
<proteinExistence type="predicted"/>
<protein>
    <submittedName>
        <fullName evidence="2">Uncharacterized protein</fullName>
    </submittedName>
</protein>
<accession>A0AAW0EXJ4</accession>
<evidence type="ECO:0000313" key="3">
    <source>
        <dbReference type="Proteomes" id="UP001430356"/>
    </source>
</evidence>
<dbReference type="AlphaFoldDB" id="A0AAW0EXJ4"/>
<feature type="signal peptide" evidence="1">
    <location>
        <begin position="1"/>
        <end position="17"/>
    </location>
</feature>
<feature type="chain" id="PRO_5043945498" evidence="1">
    <location>
        <begin position="18"/>
        <end position="304"/>
    </location>
</feature>
<sequence length="304" mass="33749">MKSFVFILVAILVLSLGDPNAPAHANALVVPGELPPFRYDWCNNYDRKQAWDTRGAQPGHPKVTGFNMVWNPTEVCAAGQDWVRRGGAYGLADFRSSVHANTSLTVKPAAVSVVSLIGYAVKFYKFIGDLQKKNCYTQPTRWIRDRSTPCTPVGVGGLDSIRTVVPSGMLNYYNLRSEQGGIRLEMKNVSSDNVLQINCIDMEGKEHQALAPSILIRTNSLLSCVIMGAVVVTPRTQWLQAYIGIQRRQMICETRPCNNLRNLWKLPFFTLAFAPARHRTDLQLACSENQNNGAWSGSVEWACG</sequence>
<dbReference type="EMBL" id="JAECZO010000121">
    <property type="protein sequence ID" value="KAK7197840.1"/>
    <property type="molecule type" value="Genomic_DNA"/>
</dbReference>
<gene>
    <name evidence="2" type="ORF">NESM_000737400</name>
</gene>
<organism evidence="2 3">
    <name type="scientific">Novymonas esmeraldas</name>
    <dbReference type="NCBI Taxonomy" id="1808958"/>
    <lineage>
        <taxon>Eukaryota</taxon>
        <taxon>Discoba</taxon>
        <taxon>Euglenozoa</taxon>
        <taxon>Kinetoplastea</taxon>
        <taxon>Metakinetoplastina</taxon>
        <taxon>Trypanosomatida</taxon>
        <taxon>Trypanosomatidae</taxon>
        <taxon>Novymonas</taxon>
    </lineage>
</organism>
<evidence type="ECO:0000313" key="2">
    <source>
        <dbReference type="EMBL" id="KAK7197840.1"/>
    </source>
</evidence>
<keyword evidence="3" id="KW-1185">Reference proteome</keyword>
<reference evidence="2 3" key="1">
    <citation type="journal article" date="2021" name="MBio">
        <title>A New Model Trypanosomatid, Novymonas esmeraldas: Genomic Perception of Its 'Candidatus Pandoraea novymonadis' Endosymbiont.</title>
        <authorList>
            <person name="Zakharova A."/>
            <person name="Saura A."/>
            <person name="Butenko A."/>
            <person name="Podesvova L."/>
            <person name="Warmusova S."/>
            <person name="Kostygov A.Y."/>
            <person name="Nenarokova A."/>
            <person name="Lukes J."/>
            <person name="Opperdoes F.R."/>
            <person name="Yurchenko V."/>
        </authorList>
    </citation>
    <scope>NUCLEOTIDE SEQUENCE [LARGE SCALE GENOMIC DNA]</scope>
    <source>
        <strain evidence="2 3">E262AT.01</strain>
    </source>
</reference>
<keyword evidence="1" id="KW-0732">Signal</keyword>
<dbReference type="Proteomes" id="UP001430356">
    <property type="component" value="Unassembled WGS sequence"/>
</dbReference>